<dbReference type="InterPro" id="IPR002347">
    <property type="entry name" value="SDR_fam"/>
</dbReference>
<evidence type="ECO:0000313" key="6">
    <source>
        <dbReference type="Proteomes" id="UP001221838"/>
    </source>
</evidence>
<dbReference type="InterPro" id="IPR057326">
    <property type="entry name" value="KR_dom"/>
</dbReference>
<sequence>MHYRTALVTGASSGLGRGLALWLARRGTRVFAAARRQEPLQALAQEAQAAGATLEPLDMDVARAEETVARIRQLDADCGGLDLVIANAGVGGETSGKRFPWERTKQMIDINVTGAAATLSAVLPQMVERGRGHLVGVSSLAAFRGMPTHAAYSASKIFLSTFLESLRVDLRNTGVRVTCIYPGFVKSEMTANNRFPMPFLLETEDAVERMGRAIVRGAPVFAFPWPTARFAQLVHSLPDALFDSLAGRLL</sequence>
<evidence type="ECO:0000256" key="2">
    <source>
        <dbReference type="ARBA" id="ARBA00023002"/>
    </source>
</evidence>
<dbReference type="Proteomes" id="UP001221838">
    <property type="component" value="Unassembled WGS sequence"/>
</dbReference>
<dbReference type="SUPFAM" id="SSF51735">
    <property type="entry name" value="NAD(P)-binding Rossmann-fold domains"/>
    <property type="match status" value="1"/>
</dbReference>
<comment type="similarity">
    <text evidence="1 3">Belongs to the short-chain dehydrogenases/reductases (SDR) family.</text>
</comment>
<keyword evidence="2" id="KW-0560">Oxidoreductase</keyword>
<accession>A0ABT5D8D6</accession>
<evidence type="ECO:0000256" key="3">
    <source>
        <dbReference type="RuleBase" id="RU000363"/>
    </source>
</evidence>
<dbReference type="SMART" id="SM00822">
    <property type="entry name" value="PKS_KR"/>
    <property type="match status" value="1"/>
</dbReference>
<dbReference type="PRINTS" id="PR00080">
    <property type="entry name" value="SDRFAMILY"/>
</dbReference>
<evidence type="ECO:0000313" key="5">
    <source>
        <dbReference type="EMBL" id="MDC0709894.1"/>
    </source>
</evidence>
<dbReference type="PANTHER" id="PTHR44196:SF3">
    <property type="entry name" value="SHORT CHAIN DEHYDROGENASE FAMILY PROTEIN"/>
    <property type="match status" value="1"/>
</dbReference>
<comment type="caution">
    <text evidence="5">The sequence shown here is derived from an EMBL/GenBank/DDBJ whole genome shotgun (WGS) entry which is preliminary data.</text>
</comment>
<gene>
    <name evidence="5" type="ORF">POL68_15580</name>
</gene>
<dbReference type="PROSITE" id="PS00061">
    <property type="entry name" value="ADH_SHORT"/>
    <property type="match status" value="1"/>
</dbReference>
<organism evidence="5 6">
    <name type="scientific">Stigmatella ashevillensis</name>
    <dbReference type="NCBI Taxonomy" id="2995309"/>
    <lineage>
        <taxon>Bacteria</taxon>
        <taxon>Pseudomonadati</taxon>
        <taxon>Myxococcota</taxon>
        <taxon>Myxococcia</taxon>
        <taxon>Myxococcales</taxon>
        <taxon>Cystobacterineae</taxon>
        <taxon>Archangiaceae</taxon>
        <taxon>Stigmatella</taxon>
    </lineage>
</organism>
<name>A0ABT5D8D6_9BACT</name>
<dbReference type="PRINTS" id="PR00081">
    <property type="entry name" value="GDHRDH"/>
</dbReference>
<protein>
    <submittedName>
        <fullName evidence="5">SDR family NAD(P)-dependent oxidoreductase</fullName>
    </submittedName>
</protein>
<dbReference type="InterPro" id="IPR020904">
    <property type="entry name" value="Sc_DH/Rdtase_CS"/>
</dbReference>
<evidence type="ECO:0000259" key="4">
    <source>
        <dbReference type="SMART" id="SM00822"/>
    </source>
</evidence>
<feature type="domain" description="Ketoreductase" evidence="4">
    <location>
        <begin position="4"/>
        <end position="188"/>
    </location>
</feature>
<dbReference type="RefSeq" id="WP_272138843.1">
    <property type="nucleotide sequence ID" value="NZ_JAQNDM010000002.1"/>
</dbReference>
<proteinExistence type="inferred from homology"/>
<dbReference type="EMBL" id="JAQNDM010000002">
    <property type="protein sequence ID" value="MDC0709894.1"/>
    <property type="molecule type" value="Genomic_DNA"/>
</dbReference>
<evidence type="ECO:0000256" key="1">
    <source>
        <dbReference type="ARBA" id="ARBA00006484"/>
    </source>
</evidence>
<dbReference type="Pfam" id="PF00106">
    <property type="entry name" value="adh_short"/>
    <property type="match status" value="1"/>
</dbReference>
<dbReference type="InterPro" id="IPR036291">
    <property type="entry name" value="NAD(P)-bd_dom_sf"/>
</dbReference>
<dbReference type="PANTHER" id="PTHR44196">
    <property type="entry name" value="DEHYDROGENASE/REDUCTASE SDR FAMILY MEMBER 7B"/>
    <property type="match status" value="1"/>
</dbReference>
<keyword evidence="6" id="KW-1185">Reference proteome</keyword>
<dbReference type="Gene3D" id="3.40.50.720">
    <property type="entry name" value="NAD(P)-binding Rossmann-like Domain"/>
    <property type="match status" value="1"/>
</dbReference>
<reference evidence="5 6" key="1">
    <citation type="submission" date="2022-11" db="EMBL/GenBank/DDBJ databases">
        <title>Minimal conservation of predation-associated metabolite biosynthetic gene clusters underscores biosynthetic potential of Myxococcota including descriptions for ten novel species: Archangium lansinium sp. nov., Myxococcus landrumus sp. nov., Nannocystis bai.</title>
        <authorList>
            <person name="Ahearne A."/>
            <person name="Stevens C."/>
            <person name="Dowd S."/>
        </authorList>
    </citation>
    <scope>NUCLEOTIDE SEQUENCE [LARGE SCALE GENOMIC DNA]</scope>
    <source>
        <strain evidence="5 6">NCWAL01</strain>
    </source>
</reference>